<dbReference type="eggNOG" id="COG2226">
    <property type="taxonomic scope" value="Bacteria"/>
</dbReference>
<dbReference type="PATRIC" id="fig|926550.5.peg.2803"/>
<dbReference type="PANTHER" id="PTHR43591:SF24">
    <property type="entry name" value="2-METHOXY-6-POLYPRENYL-1,4-BENZOQUINOL METHYLASE, MITOCHONDRIAL"/>
    <property type="match status" value="1"/>
</dbReference>
<keyword evidence="3" id="KW-1185">Reference proteome</keyword>
<evidence type="ECO:0000313" key="2">
    <source>
        <dbReference type="EMBL" id="BAM00608.1"/>
    </source>
</evidence>
<reference evidence="2 3" key="1">
    <citation type="submission" date="2012-02" db="EMBL/GenBank/DDBJ databases">
        <title>Complete genome sequence of Caldilinea aerophila DSM 14535 (= NBRC 102666).</title>
        <authorList>
            <person name="Oguchi A."/>
            <person name="Hosoyama A."/>
            <person name="Sekine M."/>
            <person name="Fukai R."/>
            <person name="Kato Y."/>
            <person name="Nakamura S."/>
            <person name="Hanada S."/>
            <person name="Yamazaki S."/>
            <person name="Fujita N."/>
        </authorList>
    </citation>
    <scope>NUCLEOTIDE SEQUENCE [LARGE SCALE GENOMIC DNA]</scope>
    <source>
        <strain evidence="3">DSM 14535 / JCM 11387 / NBRC 104270 / STL-6-O1</strain>
    </source>
</reference>
<dbReference type="PANTHER" id="PTHR43591">
    <property type="entry name" value="METHYLTRANSFERASE"/>
    <property type="match status" value="1"/>
</dbReference>
<dbReference type="HOGENOM" id="CLU_037990_10_0_0"/>
<dbReference type="AlphaFoldDB" id="I0I5S0"/>
<dbReference type="Proteomes" id="UP000007880">
    <property type="component" value="Chromosome"/>
</dbReference>
<organism evidence="2 3">
    <name type="scientific">Caldilinea aerophila (strain DSM 14535 / JCM 11387 / NBRC 104270 / STL-6-O1)</name>
    <dbReference type="NCBI Taxonomy" id="926550"/>
    <lineage>
        <taxon>Bacteria</taxon>
        <taxon>Bacillati</taxon>
        <taxon>Chloroflexota</taxon>
        <taxon>Caldilineae</taxon>
        <taxon>Caldilineales</taxon>
        <taxon>Caldilineaceae</taxon>
        <taxon>Caldilinea</taxon>
    </lineage>
</organism>
<name>I0I5S0_CALAS</name>
<dbReference type="STRING" id="926550.CLDAP_25680"/>
<dbReference type="Pfam" id="PF08241">
    <property type="entry name" value="Methyltransf_11"/>
    <property type="match status" value="1"/>
</dbReference>
<dbReference type="EMBL" id="AP012337">
    <property type="protein sequence ID" value="BAM00608.1"/>
    <property type="molecule type" value="Genomic_DNA"/>
</dbReference>
<protein>
    <recommendedName>
        <fullName evidence="1">Methyltransferase type 11 domain-containing protein</fullName>
    </recommendedName>
</protein>
<feature type="domain" description="Methyltransferase type 11" evidence="1">
    <location>
        <begin position="65"/>
        <end position="160"/>
    </location>
</feature>
<dbReference type="Gene3D" id="3.40.50.150">
    <property type="entry name" value="Vaccinia Virus protein VP39"/>
    <property type="match status" value="1"/>
</dbReference>
<dbReference type="KEGG" id="cap:CLDAP_25680"/>
<dbReference type="SUPFAM" id="SSF53335">
    <property type="entry name" value="S-adenosyl-L-methionine-dependent methyltransferases"/>
    <property type="match status" value="1"/>
</dbReference>
<dbReference type="InterPro" id="IPR029063">
    <property type="entry name" value="SAM-dependent_MTases_sf"/>
</dbReference>
<dbReference type="CDD" id="cd02440">
    <property type="entry name" value="AdoMet_MTases"/>
    <property type="match status" value="1"/>
</dbReference>
<sequence>MNFLTSKGEIQVTEQNMPDTSVKATVARQFGEVAEHYRTSAVHAAGKDLEQLVHLASLRGKEIVLDAGCGAGHTALALAPFAHHVIAVDLSEAMLAQGKILAQARGLANLTFAQEDVEALPYPSATFDLAVSRYSAHHWPHPRQALRELYRVLRPGGRLLLGDIVSYDDFVTDTHLQAIELLRDPSHVRDHTVAQWLTMLTETGFAAQVRYTWPLRLEFTAWTQRMATPPDAVAMLRKLLAHAPTEVRTQLQIEPDGSFTLQGALFEGVRP</sequence>
<evidence type="ECO:0000313" key="3">
    <source>
        <dbReference type="Proteomes" id="UP000007880"/>
    </source>
</evidence>
<evidence type="ECO:0000259" key="1">
    <source>
        <dbReference type="Pfam" id="PF08241"/>
    </source>
</evidence>
<dbReference type="InterPro" id="IPR013216">
    <property type="entry name" value="Methyltransf_11"/>
</dbReference>
<accession>I0I5S0</accession>
<gene>
    <name evidence="2" type="ordered locus">CLDAP_25680</name>
</gene>
<proteinExistence type="predicted"/>
<dbReference type="GO" id="GO:0008757">
    <property type="term" value="F:S-adenosylmethionine-dependent methyltransferase activity"/>
    <property type="evidence" value="ECO:0007669"/>
    <property type="project" value="InterPro"/>
</dbReference>